<accession>A0AB34IY10</accession>
<name>A0AB34IY10_PRYPA</name>
<dbReference type="GO" id="GO:0004713">
    <property type="term" value="F:protein tyrosine kinase activity"/>
    <property type="evidence" value="ECO:0007669"/>
    <property type="project" value="TreeGrafter"/>
</dbReference>
<dbReference type="InterPro" id="IPR000719">
    <property type="entry name" value="Prot_kinase_dom"/>
</dbReference>
<dbReference type="InterPro" id="IPR011010">
    <property type="entry name" value="DNA_brk_join_enz"/>
</dbReference>
<evidence type="ECO:0000259" key="8">
    <source>
        <dbReference type="PROSITE" id="PS50011"/>
    </source>
</evidence>
<sequence>MGCCCCLPSPHDPPPPPSLDESPPTSLGRSPSSRPLLRVRWSLRPPARAERRLSGDAPPPPALEAGFCVRCEGVQYALSEVLGRGAHCTVWRCLRISREPARRAATPHARAFPLAVALKVHNKEPHALLREASALKELRAHVEACGYGEALFPWVIGIVTPLGRTCLLLPAMGPDLYAMQQRRSNAPFMLGFVWSLAEQLFQALEVLRRAALIHADIKPQNVVLHRPLESDAAPSEPDGRTRVTLIDLGSSVRLSQLRDHSAGVLSYVQSRWYRAPEVLLGCPCGCSLDTWSVALVVAEAALGLPLLPGESEYNQLRRVVALLGAPPPRLVGAARRTSLFELDSETMSTEYKLRADLSHNEPRLVQYLPREDLASLLLMRQRRAPRHSLLALAKLLRMSLTWDPSERCCPSDSLSWIAEHAAEHISNPTHQEPKAPPAQAPSRVVDPKMVIEYRDGKRKQELVLHVQDSGGQPRFHSLLDLLHAGQACIGAVCFSLPELSEALRRLYVHRRPNLGSGRRARSCVIWSVAGVLLTDPSPAQLSALRPGVDYALVAPPRSKPDQWGEIHCPFPVTLTYDLDEPNAAACIRDIEIRYPCTGPSRQHTPLFADLSGAPYSHGYLGALLSAALTFLYGSAVASLYTFHSYRSGLATALHAAGVSDALIQLICRWMCPESLHVYRRIGTQEHEGSVSRSSSVNCKEPGDCSPNESTKPHVAVRSRTRPLTRLLSSNGRQPSPRIRGATLHHNRAQTTVSGQAPWRS</sequence>
<dbReference type="Gene3D" id="3.30.200.20">
    <property type="entry name" value="Phosphorylase Kinase, domain 1"/>
    <property type="match status" value="1"/>
</dbReference>
<dbReference type="InterPro" id="IPR008271">
    <property type="entry name" value="Ser/Thr_kinase_AS"/>
</dbReference>
<dbReference type="GO" id="GO:0015074">
    <property type="term" value="P:DNA integration"/>
    <property type="evidence" value="ECO:0007669"/>
    <property type="project" value="InterPro"/>
</dbReference>
<evidence type="ECO:0000256" key="4">
    <source>
        <dbReference type="ARBA" id="ARBA00022777"/>
    </source>
</evidence>
<protein>
    <recommendedName>
        <fullName evidence="8">Protein kinase domain-containing protein</fullName>
    </recommendedName>
</protein>
<evidence type="ECO:0000256" key="3">
    <source>
        <dbReference type="ARBA" id="ARBA00022741"/>
    </source>
</evidence>
<feature type="domain" description="Protein kinase" evidence="8">
    <location>
        <begin position="76"/>
        <end position="423"/>
    </location>
</feature>
<dbReference type="SMART" id="SM00220">
    <property type="entry name" value="S_TKc"/>
    <property type="match status" value="1"/>
</dbReference>
<comment type="caution">
    <text evidence="9">The sequence shown here is derived from an EMBL/GenBank/DDBJ whole genome shotgun (WGS) entry which is preliminary data.</text>
</comment>
<evidence type="ECO:0000256" key="7">
    <source>
        <dbReference type="SAM" id="MobiDB-lite"/>
    </source>
</evidence>
<dbReference type="EMBL" id="JBGBPQ010000017">
    <property type="protein sequence ID" value="KAL1507873.1"/>
    <property type="molecule type" value="Genomic_DNA"/>
</dbReference>
<dbReference type="PANTHER" id="PTHR24058">
    <property type="entry name" value="DUAL SPECIFICITY PROTEIN KINASE"/>
    <property type="match status" value="1"/>
</dbReference>
<keyword evidence="5" id="KW-0067">ATP-binding</keyword>
<dbReference type="InterPro" id="IPR050494">
    <property type="entry name" value="Ser_Thr_dual-spec_kinase"/>
</dbReference>
<feature type="region of interest" description="Disordered" evidence="7">
    <location>
        <begin position="9"/>
        <end position="34"/>
    </location>
</feature>
<dbReference type="GO" id="GO:0005524">
    <property type="term" value="F:ATP binding"/>
    <property type="evidence" value="ECO:0007669"/>
    <property type="project" value="UniProtKB-KW"/>
</dbReference>
<dbReference type="GO" id="GO:0004674">
    <property type="term" value="F:protein serine/threonine kinase activity"/>
    <property type="evidence" value="ECO:0007669"/>
    <property type="project" value="UniProtKB-KW"/>
</dbReference>
<proteinExistence type="predicted"/>
<reference evidence="9 10" key="1">
    <citation type="journal article" date="2024" name="Science">
        <title>Giant polyketide synthase enzymes in the biosynthesis of giant marine polyether toxins.</title>
        <authorList>
            <person name="Fallon T.R."/>
            <person name="Shende V.V."/>
            <person name="Wierzbicki I.H."/>
            <person name="Pendleton A.L."/>
            <person name="Watervoot N.F."/>
            <person name="Auber R.P."/>
            <person name="Gonzalez D.J."/>
            <person name="Wisecaver J.H."/>
            <person name="Moore B.S."/>
        </authorList>
    </citation>
    <scope>NUCLEOTIDE SEQUENCE [LARGE SCALE GENOMIC DNA]</scope>
    <source>
        <strain evidence="9 10">12B1</strain>
    </source>
</reference>
<dbReference type="GO" id="GO:0006310">
    <property type="term" value="P:DNA recombination"/>
    <property type="evidence" value="ECO:0007669"/>
    <property type="project" value="UniProtKB-KW"/>
</dbReference>
<evidence type="ECO:0000313" key="10">
    <source>
        <dbReference type="Proteomes" id="UP001515480"/>
    </source>
</evidence>
<keyword evidence="4" id="KW-0418">Kinase</keyword>
<dbReference type="InterPro" id="IPR013762">
    <property type="entry name" value="Integrase-like_cat_sf"/>
</dbReference>
<organism evidence="9 10">
    <name type="scientific">Prymnesium parvum</name>
    <name type="common">Toxic golden alga</name>
    <dbReference type="NCBI Taxonomy" id="97485"/>
    <lineage>
        <taxon>Eukaryota</taxon>
        <taxon>Haptista</taxon>
        <taxon>Haptophyta</taxon>
        <taxon>Prymnesiophyceae</taxon>
        <taxon>Prymnesiales</taxon>
        <taxon>Prymnesiaceae</taxon>
        <taxon>Prymnesium</taxon>
    </lineage>
</organism>
<dbReference type="GO" id="GO:0005737">
    <property type="term" value="C:cytoplasm"/>
    <property type="evidence" value="ECO:0007669"/>
    <property type="project" value="TreeGrafter"/>
</dbReference>
<feature type="compositionally biased region" description="Low complexity" evidence="7">
    <location>
        <begin position="19"/>
        <end position="34"/>
    </location>
</feature>
<keyword evidence="3" id="KW-0547">Nucleotide-binding</keyword>
<keyword evidence="2" id="KW-0808">Transferase</keyword>
<keyword evidence="10" id="KW-1185">Reference proteome</keyword>
<dbReference type="PROSITE" id="PS00108">
    <property type="entry name" value="PROTEIN_KINASE_ST"/>
    <property type="match status" value="1"/>
</dbReference>
<dbReference type="SUPFAM" id="SSF56112">
    <property type="entry name" value="Protein kinase-like (PK-like)"/>
    <property type="match status" value="1"/>
</dbReference>
<feature type="region of interest" description="Disordered" evidence="7">
    <location>
        <begin position="689"/>
        <end position="739"/>
    </location>
</feature>
<evidence type="ECO:0000256" key="5">
    <source>
        <dbReference type="ARBA" id="ARBA00022840"/>
    </source>
</evidence>
<dbReference type="GO" id="GO:0003677">
    <property type="term" value="F:DNA binding"/>
    <property type="evidence" value="ECO:0007669"/>
    <property type="project" value="InterPro"/>
</dbReference>
<dbReference type="InterPro" id="IPR011009">
    <property type="entry name" value="Kinase-like_dom_sf"/>
</dbReference>
<keyword evidence="1" id="KW-0723">Serine/threonine-protein kinase</keyword>
<dbReference type="Gene3D" id="1.10.510.10">
    <property type="entry name" value="Transferase(Phosphotransferase) domain 1"/>
    <property type="match status" value="1"/>
</dbReference>
<dbReference type="AlphaFoldDB" id="A0AB34IY10"/>
<gene>
    <name evidence="9" type="ORF">AB1Y20_007480</name>
</gene>
<dbReference type="Pfam" id="PF00069">
    <property type="entry name" value="Pkinase"/>
    <property type="match status" value="1"/>
</dbReference>
<dbReference type="PROSITE" id="PS50011">
    <property type="entry name" value="PROTEIN_KINASE_DOM"/>
    <property type="match status" value="1"/>
</dbReference>
<evidence type="ECO:0000256" key="6">
    <source>
        <dbReference type="ARBA" id="ARBA00023172"/>
    </source>
</evidence>
<keyword evidence="6" id="KW-0233">DNA recombination</keyword>
<evidence type="ECO:0000313" key="9">
    <source>
        <dbReference type="EMBL" id="KAL1507873.1"/>
    </source>
</evidence>
<dbReference type="Proteomes" id="UP001515480">
    <property type="component" value="Unassembled WGS sequence"/>
</dbReference>
<dbReference type="PANTHER" id="PTHR24058:SF17">
    <property type="entry name" value="HOMEODOMAIN INTERACTING PROTEIN KINASE, ISOFORM D"/>
    <property type="match status" value="1"/>
</dbReference>
<evidence type="ECO:0000256" key="1">
    <source>
        <dbReference type="ARBA" id="ARBA00022527"/>
    </source>
</evidence>
<dbReference type="SUPFAM" id="SSF56349">
    <property type="entry name" value="DNA breaking-rejoining enzymes"/>
    <property type="match status" value="1"/>
</dbReference>
<dbReference type="Gene3D" id="1.10.443.10">
    <property type="entry name" value="Intergrase catalytic core"/>
    <property type="match status" value="1"/>
</dbReference>
<evidence type="ECO:0000256" key="2">
    <source>
        <dbReference type="ARBA" id="ARBA00022679"/>
    </source>
</evidence>